<keyword evidence="2" id="KW-0812">Transmembrane</keyword>
<proteinExistence type="predicted"/>
<organism evidence="3 4">
    <name type="scientific">Hyalangium rubrum</name>
    <dbReference type="NCBI Taxonomy" id="3103134"/>
    <lineage>
        <taxon>Bacteria</taxon>
        <taxon>Pseudomonadati</taxon>
        <taxon>Myxococcota</taxon>
        <taxon>Myxococcia</taxon>
        <taxon>Myxococcales</taxon>
        <taxon>Cystobacterineae</taxon>
        <taxon>Archangiaceae</taxon>
        <taxon>Hyalangium</taxon>
    </lineage>
</organism>
<evidence type="ECO:0000313" key="4">
    <source>
        <dbReference type="Proteomes" id="UP001291309"/>
    </source>
</evidence>
<dbReference type="GO" id="GO:0004519">
    <property type="term" value="F:endonuclease activity"/>
    <property type="evidence" value="ECO:0007669"/>
    <property type="project" value="UniProtKB-KW"/>
</dbReference>
<protein>
    <submittedName>
        <fullName evidence="3">HNH endonuclease</fullName>
    </submittedName>
</protein>
<keyword evidence="2" id="KW-1133">Transmembrane helix</keyword>
<feature type="transmembrane region" description="Helical" evidence="2">
    <location>
        <begin position="34"/>
        <end position="56"/>
    </location>
</feature>
<keyword evidence="3" id="KW-0255">Endonuclease</keyword>
<evidence type="ECO:0000313" key="3">
    <source>
        <dbReference type="EMBL" id="MDY7226935.1"/>
    </source>
</evidence>
<sequence>MGEVLDPAQLRVALVSSIAMAMTLLVLPEPISKAFVLALTVTLVAYLGWDTVVSLIEGWRRMDREARQARTFSELREAGERYGRVMGEKVTRLLLMVATAALGSAGGKALGGMNLPGFTQASRMAATESGLVLSAVGQVHTVKVTGRILTVSMAPNALAMTHQGMSGRGQGTPSPAKYRLSSIESWRKPRLTEEGQILPFKRTREPPTLIPNLGRNRAGQTMTDGRNTLRFDKDGFPEFEPKFETLIDDVHIGTGKPQAHFRAANERLSQAIQQDSGLAKQLGFTGAEAGTLPTLNTAPAGYRWHHHQDVGRMQLILEGEHRLSIPHTGGMAIWGGGYPR</sequence>
<feature type="transmembrane region" description="Helical" evidence="2">
    <location>
        <begin position="12"/>
        <end position="28"/>
    </location>
</feature>
<keyword evidence="4" id="KW-1185">Reference proteome</keyword>
<evidence type="ECO:0000256" key="1">
    <source>
        <dbReference type="SAM" id="MobiDB-lite"/>
    </source>
</evidence>
<accession>A0ABU5H0K0</accession>
<dbReference type="Pfam" id="PF12639">
    <property type="entry name" value="Colicin-DNase"/>
    <property type="match status" value="1"/>
</dbReference>
<keyword evidence="3" id="KW-0540">Nuclease</keyword>
<feature type="region of interest" description="Disordered" evidence="1">
    <location>
        <begin position="204"/>
        <end position="225"/>
    </location>
</feature>
<dbReference type="EMBL" id="JAXIVS010000003">
    <property type="protein sequence ID" value="MDY7226935.1"/>
    <property type="molecule type" value="Genomic_DNA"/>
</dbReference>
<keyword evidence="3" id="KW-0378">Hydrolase</keyword>
<reference evidence="3 4" key="1">
    <citation type="submission" date="2023-12" db="EMBL/GenBank/DDBJ databases">
        <title>the genome sequence of Hyalangium sp. s54d21.</title>
        <authorList>
            <person name="Zhang X."/>
        </authorList>
    </citation>
    <scope>NUCLEOTIDE SEQUENCE [LARGE SCALE GENOMIC DNA]</scope>
    <source>
        <strain evidence="4">s54d21</strain>
    </source>
</reference>
<name>A0ABU5H0K0_9BACT</name>
<dbReference type="Proteomes" id="UP001291309">
    <property type="component" value="Unassembled WGS sequence"/>
</dbReference>
<comment type="caution">
    <text evidence="3">The sequence shown here is derived from an EMBL/GenBank/DDBJ whole genome shotgun (WGS) entry which is preliminary data.</text>
</comment>
<evidence type="ECO:0000256" key="2">
    <source>
        <dbReference type="SAM" id="Phobius"/>
    </source>
</evidence>
<gene>
    <name evidence="3" type="ORF">SYV04_11065</name>
</gene>
<keyword evidence="2" id="KW-0472">Membrane</keyword>
<dbReference type="RefSeq" id="WP_321545656.1">
    <property type="nucleotide sequence ID" value="NZ_JAXIVS010000003.1"/>
</dbReference>